<feature type="binding site" evidence="5">
    <location>
        <begin position="139"/>
        <end position="140"/>
    </location>
    <ligand>
        <name>S-methyl-5'-thioadenosine</name>
        <dbReference type="ChEBI" id="CHEBI:17509"/>
    </ligand>
</feature>
<evidence type="ECO:0000256" key="4">
    <source>
        <dbReference type="ARBA" id="ARBA00023115"/>
    </source>
</evidence>
<comment type="similarity">
    <text evidence="1 5 7">Belongs to the spermidine/spermine synthase family.</text>
</comment>
<dbReference type="GO" id="GO:0004766">
    <property type="term" value="F:spermidine synthase activity"/>
    <property type="evidence" value="ECO:0007669"/>
    <property type="project" value="UniProtKB-UniRule"/>
</dbReference>
<evidence type="ECO:0000256" key="3">
    <source>
        <dbReference type="ARBA" id="ARBA00023066"/>
    </source>
</evidence>
<keyword evidence="4 5" id="KW-0620">Polyamine biosynthesis</keyword>
<evidence type="ECO:0000256" key="6">
    <source>
        <dbReference type="PROSITE-ProRule" id="PRU00354"/>
    </source>
</evidence>
<feature type="binding site" evidence="5">
    <location>
        <position position="107"/>
    </location>
    <ligand>
        <name>S-methyl-5'-thioadenosine</name>
        <dbReference type="ChEBI" id="CHEBI:17509"/>
    </ligand>
</feature>
<dbReference type="InterPro" id="IPR030373">
    <property type="entry name" value="PABS_CS"/>
</dbReference>
<dbReference type="UniPathway" id="UPA00248">
    <property type="reaction ID" value="UER00314"/>
</dbReference>
<dbReference type="GO" id="GO:0005829">
    <property type="term" value="C:cytosol"/>
    <property type="evidence" value="ECO:0007669"/>
    <property type="project" value="TreeGrafter"/>
</dbReference>
<accession>A0A1M5VV03</accession>
<evidence type="ECO:0000256" key="2">
    <source>
        <dbReference type="ARBA" id="ARBA00022679"/>
    </source>
</evidence>
<dbReference type="InterPro" id="IPR001045">
    <property type="entry name" value="Spermi_synthase"/>
</dbReference>
<protein>
    <recommendedName>
        <fullName evidence="5">Polyamine aminopropyltransferase</fullName>
    </recommendedName>
    <alternativeName>
        <fullName evidence="5">Putrescine aminopropyltransferase</fullName>
        <shortName evidence="5">PAPT</shortName>
    </alternativeName>
    <alternativeName>
        <fullName evidence="5">Spermidine synthase</fullName>
        <shortName evidence="5">SPDS</shortName>
        <shortName evidence="5">SPDSY</shortName>
        <ecNumber evidence="5">2.5.1.16</ecNumber>
    </alternativeName>
</protein>
<dbReference type="Gene3D" id="3.40.50.150">
    <property type="entry name" value="Vaccinia Virus protein VP39"/>
    <property type="match status" value="1"/>
</dbReference>
<gene>
    <name evidence="5" type="primary">speE</name>
    <name evidence="10" type="ORF">SAMN02745129_3003</name>
</gene>
<feature type="binding site" evidence="5">
    <location>
        <position position="63"/>
    </location>
    <ligand>
        <name>spermidine</name>
        <dbReference type="ChEBI" id="CHEBI:57834"/>
    </ligand>
</feature>
<feature type="binding site" evidence="5">
    <location>
        <position position="164"/>
    </location>
    <ligand>
        <name>S-methyl-5'-thioadenosine</name>
        <dbReference type="ChEBI" id="CHEBI:17509"/>
    </ligand>
</feature>
<comment type="subunit">
    <text evidence="5">Homodimer or homotetramer.</text>
</comment>
<dbReference type="CDD" id="cd02440">
    <property type="entry name" value="AdoMet_MTases"/>
    <property type="match status" value="1"/>
</dbReference>
<evidence type="ECO:0000256" key="1">
    <source>
        <dbReference type="ARBA" id="ARBA00007867"/>
    </source>
</evidence>
<evidence type="ECO:0000256" key="8">
    <source>
        <dbReference type="RuleBase" id="RU003837"/>
    </source>
</evidence>
<dbReference type="InterPro" id="IPR030374">
    <property type="entry name" value="PABS"/>
</dbReference>
<dbReference type="InterPro" id="IPR037163">
    <property type="entry name" value="Spermidine_synt_N_sf"/>
</dbReference>
<dbReference type="PANTHER" id="PTHR11558">
    <property type="entry name" value="SPERMIDINE/SPERMINE SYNTHASE"/>
    <property type="match status" value="1"/>
</dbReference>
<feature type="binding site" evidence="5">
    <location>
        <position position="32"/>
    </location>
    <ligand>
        <name>S-methyl-5'-thioadenosine</name>
        <dbReference type="ChEBI" id="CHEBI:17509"/>
    </ligand>
</feature>
<keyword evidence="3 5" id="KW-0745">Spermidine biosynthesis</keyword>
<name>A0A1M5VV03_9GAMM</name>
<dbReference type="Pfam" id="PF01564">
    <property type="entry name" value="Spermine_synth"/>
    <property type="match status" value="1"/>
</dbReference>
<dbReference type="STRING" id="299255.SAMN02745129_3003"/>
<dbReference type="Proteomes" id="UP000184268">
    <property type="component" value="Unassembled WGS sequence"/>
</dbReference>
<dbReference type="PANTHER" id="PTHR11558:SF11">
    <property type="entry name" value="SPERMIDINE SYNTHASE"/>
    <property type="match status" value="1"/>
</dbReference>
<sequence length="286" mass="32031">MSDNRYLETLYPSYGQQFEMEEVLFRAPTEHQELIIFKNARFGRVMALDGVIQTTEADEFIYHEMLTHVPILAHGNAKRVLIIGGGDGGILREVLRHDQVEHVTQVEIDQQVIEMCKQHLPNHSAGAFDNPRAHIVISDGKEFVMNCTEKFDVIISDCTDPIGPGEALFESDFYKGCKNCLTEGGVFVAQNGVPFMQPDEAETTKARLQPFFADRSFYCAPVPTYIGGIMSLAWASDNAELRQLSTEVIAERFAAAGFKTRYYTPAVHTGSFALPQYLVDRLAIID</sequence>
<dbReference type="EC" id="2.5.1.16" evidence="5"/>
<dbReference type="AlphaFoldDB" id="A0A1M5VV03"/>
<reference evidence="10 11" key="1">
    <citation type="submission" date="2016-11" db="EMBL/GenBank/DDBJ databases">
        <authorList>
            <person name="Jaros S."/>
            <person name="Januszkiewicz K."/>
            <person name="Wedrychowicz H."/>
        </authorList>
    </citation>
    <scope>NUCLEOTIDE SEQUENCE [LARGE SCALE GENOMIC DNA]</scope>
    <source>
        <strain evidence="10 11">DSM 16917</strain>
    </source>
</reference>
<dbReference type="NCBIfam" id="NF002010">
    <property type="entry name" value="PRK00811.1"/>
    <property type="match status" value="1"/>
</dbReference>
<dbReference type="NCBIfam" id="TIGR00417">
    <property type="entry name" value="speE"/>
    <property type="match status" value="1"/>
</dbReference>
<proteinExistence type="inferred from homology"/>
<dbReference type="HAMAP" id="MF_00198">
    <property type="entry name" value="Spermidine_synth"/>
    <property type="match status" value="1"/>
</dbReference>
<comment type="pathway">
    <text evidence="5">Amine and polyamine biosynthesis; spermidine biosynthesis; spermidine from putrescine: step 1/1.</text>
</comment>
<evidence type="ECO:0000259" key="9">
    <source>
        <dbReference type="PROSITE" id="PS51006"/>
    </source>
</evidence>
<evidence type="ECO:0000313" key="11">
    <source>
        <dbReference type="Proteomes" id="UP000184268"/>
    </source>
</evidence>
<evidence type="ECO:0000313" key="10">
    <source>
        <dbReference type="EMBL" id="SHH79037.1"/>
    </source>
</evidence>
<feature type="binding site" evidence="5">
    <location>
        <position position="87"/>
    </location>
    <ligand>
        <name>spermidine</name>
        <dbReference type="ChEBI" id="CHEBI:57834"/>
    </ligand>
</feature>
<dbReference type="GO" id="GO:0008295">
    <property type="term" value="P:spermidine biosynthetic process"/>
    <property type="evidence" value="ECO:0007669"/>
    <property type="project" value="UniProtKB-UniRule"/>
</dbReference>
<dbReference type="OrthoDB" id="9793120at2"/>
<dbReference type="InterPro" id="IPR035246">
    <property type="entry name" value="Spermidine_synt_N"/>
</dbReference>
<feature type="binding site" evidence="5">
    <location>
        <begin position="157"/>
        <end position="160"/>
    </location>
    <ligand>
        <name>spermidine</name>
        <dbReference type="ChEBI" id="CHEBI:57834"/>
    </ligand>
</feature>
<dbReference type="SUPFAM" id="SSF53335">
    <property type="entry name" value="S-adenosyl-L-methionine-dependent methyltransferases"/>
    <property type="match status" value="1"/>
</dbReference>
<dbReference type="PROSITE" id="PS51006">
    <property type="entry name" value="PABS_2"/>
    <property type="match status" value="1"/>
</dbReference>
<dbReference type="Gene3D" id="2.30.140.10">
    <property type="entry name" value="Spermidine synthase, tetramerisation domain"/>
    <property type="match status" value="1"/>
</dbReference>
<comment type="catalytic activity">
    <reaction evidence="5 8">
        <text>S-adenosyl 3-(methylsulfanyl)propylamine + putrescine = S-methyl-5'-thioadenosine + spermidine + H(+)</text>
        <dbReference type="Rhea" id="RHEA:12721"/>
        <dbReference type="ChEBI" id="CHEBI:15378"/>
        <dbReference type="ChEBI" id="CHEBI:17509"/>
        <dbReference type="ChEBI" id="CHEBI:57443"/>
        <dbReference type="ChEBI" id="CHEBI:57834"/>
        <dbReference type="ChEBI" id="CHEBI:326268"/>
        <dbReference type="EC" id="2.5.1.16"/>
    </reaction>
</comment>
<dbReference type="PROSITE" id="PS01330">
    <property type="entry name" value="PABS_1"/>
    <property type="match status" value="1"/>
</dbReference>
<dbReference type="InterPro" id="IPR029063">
    <property type="entry name" value="SAM-dependent_MTases_sf"/>
</dbReference>
<evidence type="ECO:0000256" key="5">
    <source>
        <dbReference type="HAMAP-Rule" id="MF_00198"/>
    </source>
</evidence>
<keyword evidence="11" id="KW-1185">Reference proteome</keyword>
<feature type="domain" description="PABS" evidence="9">
    <location>
        <begin position="3"/>
        <end position="237"/>
    </location>
</feature>
<dbReference type="Pfam" id="PF17284">
    <property type="entry name" value="Spermine_synt_N"/>
    <property type="match status" value="1"/>
</dbReference>
<keyword evidence="2 5" id="KW-0808">Transferase</keyword>
<feature type="active site" description="Proton acceptor" evidence="5 6">
    <location>
        <position position="157"/>
    </location>
</feature>
<organism evidence="10 11">
    <name type="scientific">Ferrimonas marina</name>
    <dbReference type="NCBI Taxonomy" id="299255"/>
    <lineage>
        <taxon>Bacteria</taxon>
        <taxon>Pseudomonadati</taxon>
        <taxon>Pseudomonadota</taxon>
        <taxon>Gammaproteobacteria</taxon>
        <taxon>Alteromonadales</taxon>
        <taxon>Ferrimonadaceae</taxon>
        <taxon>Ferrimonas</taxon>
    </lineage>
</organism>
<evidence type="ECO:0000256" key="7">
    <source>
        <dbReference type="RuleBase" id="RU003836"/>
    </source>
</evidence>
<dbReference type="EMBL" id="FQXG01000004">
    <property type="protein sequence ID" value="SHH79037.1"/>
    <property type="molecule type" value="Genomic_DNA"/>
</dbReference>
<comment type="function">
    <text evidence="5">Catalyzes the irreversible transfer of a propylamine group from the amino donor S-adenosylmethioninamine (decarboxy-AdoMet) to putrescine (1,4-diaminobutane) to yield spermidine.</text>
</comment>
<dbReference type="RefSeq" id="WP_067664147.1">
    <property type="nucleotide sequence ID" value="NZ_FQXG01000004.1"/>
</dbReference>